<accession>A0AAX4H979</accession>
<sequence>MAERKKRKLRLNHELASSNTRLLNFDNGNALLSLNQPIYLDRQLKPNKTKLRRVQVTEAQPELAQREPPKFRDLDLPHRRHRNTVDPLADEVYEPFHRRMKKDERSVTLADRSKLHFDVDNLRGQLTLLNQHDWIKHVPTMVSLNDRNDYEELSRKRVLARREILKNLEKFQDWEARTTAHTLAVKNYLKGNIGLGDEDDSNGLILDRSLDRLAKERAALRIAQHGTPVRIVLRNGFDLLAMPHRKPRIVLTGTS</sequence>
<reference evidence="2 3" key="1">
    <citation type="submission" date="2023-10" db="EMBL/GenBank/DDBJ databases">
        <title>Draft Genome Sequence of Candida saopaulonensis from a very Premature Infant with Sepsis.</title>
        <authorList>
            <person name="Ning Y."/>
            <person name="Dai R."/>
            <person name="Xiao M."/>
            <person name="Xu Y."/>
            <person name="Yan Q."/>
            <person name="Zhang L."/>
        </authorList>
    </citation>
    <scope>NUCLEOTIDE SEQUENCE [LARGE SCALE GENOMIC DNA]</scope>
    <source>
        <strain evidence="2 3">19XY460</strain>
    </source>
</reference>
<gene>
    <name evidence="2" type="ORF">PUMCH_002408</name>
</gene>
<feature type="domain" description="Something about silencing protein 4" evidence="1">
    <location>
        <begin position="86"/>
        <end position="181"/>
    </location>
</feature>
<dbReference type="GeneID" id="88173473"/>
<evidence type="ECO:0000313" key="3">
    <source>
        <dbReference type="Proteomes" id="UP001338582"/>
    </source>
</evidence>
<organism evidence="2 3">
    <name type="scientific">Australozyma saopauloensis</name>
    <dbReference type="NCBI Taxonomy" id="291208"/>
    <lineage>
        <taxon>Eukaryota</taxon>
        <taxon>Fungi</taxon>
        <taxon>Dikarya</taxon>
        <taxon>Ascomycota</taxon>
        <taxon>Saccharomycotina</taxon>
        <taxon>Pichiomycetes</taxon>
        <taxon>Metschnikowiaceae</taxon>
        <taxon>Australozyma</taxon>
    </lineage>
</organism>
<dbReference type="EMBL" id="CP138896">
    <property type="protein sequence ID" value="WPK25105.1"/>
    <property type="molecule type" value="Genomic_DNA"/>
</dbReference>
<dbReference type="InterPro" id="IPR038988">
    <property type="entry name" value="Sas4"/>
</dbReference>
<dbReference type="Proteomes" id="UP001338582">
    <property type="component" value="Chromosome 3"/>
</dbReference>
<dbReference type="InterPro" id="IPR029184">
    <property type="entry name" value="Sas4_dom"/>
</dbReference>
<dbReference type="GO" id="GO:0004402">
    <property type="term" value="F:histone acetyltransferase activity"/>
    <property type="evidence" value="ECO:0007669"/>
    <property type="project" value="TreeGrafter"/>
</dbReference>
<keyword evidence="3" id="KW-1185">Reference proteome</keyword>
<proteinExistence type="predicted"/>
<dbReference type="RefSeq" id="XP_062877488.1">
    <property type="nucleotide sequence ID" value="XM_063021418.1"/>
</dbReference>
<name>A0AAX4H979_9ASCO</name>
<dbReference type="KEGG" id="asau:88173473"/>
<protein>
    <recommendedName>
        <fullName evidence="1">Something about silencing protein 4 domain-containing protein</fullName>
    </recommendedName>
</protein>
<dbReference type="PANTHER" id="PTHR38422">
    <property type="entry name" value="SOMETHING ABOUT SILENCING PROTEIN 4"/>
    <property type="match status" value="1"/>
</dbReference>
<evidence type="ECO:0000259" key="1">
    <source>
        <dbReference type="Pfam" id="PF15460"/>
    </source>
</evidence>
<dbReference type="PANTHER" id="PTHR38422:SF1">
    <property type="entry name" value="SOMETHING ABOUT SILENCING PROTEIN 4"/>
    <property type="match status" value="1"/>
</dbReference>
<dbReference type="AlphaFoldDB" id="A0AAX4H979"/>
<dbReference type="Pfam" id="PF15460">
    <property type="entry name" value="SAS4"/>
    <property type="match status" value="1"/>
</dbReference>
<evidence type="ECO:0000313" key="2">
    <source>
        <dbReference type="EMBL" id="WPK25105.1"/>
    </source>
</evidence>
<dbReference type="GO" id="GO:0033255">
    <property type="term" value="C:SAS acetyltransferase complex"/>
    <property type="evidence" value="ECO:0007669"/>
    <property type="project" value="InterPro"/>
</dbReference>